<dbReference type="STRING" id="1936003.STSP2_01231"/>
<sequence length="255" mass="26464" precursor="true">MKKFVVSMAVVIVACAGAQAGIVEHLTFDIDGTAATGTDAVLVGDAAVTTGGMGISGEALQLDGDGDFATTPGFKGIAGADARTVSLWVKTAVNQADGTFFLGWGDTGFGSRVRYDLGLQKGTSDQLRNELNAGAITSNTGTTITDDAWHHISLTFDGTTTTFYVDGQTYGTSTTSVNTTTTEDLVIGTGIRPATEFNENARWTNGLIDDVQIYDEALTGDQVATLYANPGTVVPEPATLAILGIGALALGRRRK</sequence>
<feature type="chain" id="PRO_5012572547" description="LamG-like jellyroll fold domain-containing protein" evidence="3">
    <location>
        <begin position="21"/>
        <end position="255"/>
    </location>
</feature>
<dbReference type="KEGG" id="alus:STSP2_01231"/>
<dbReference type="Gene3D" id="2.60.120.200">
    <property type="match status" value="1"/>
</dbReference>
<dbReference type="NCBIfam" id="TIGR02595">
    <property type="entry name" value="PEP_CTERM"/>
    <property type="match status" value="1"/>
</dbReference>
<dbReference type="EMBL" id="CP019791">
    <property type="protein sequence ID" value="AQT68076.1"/>
    <property type="molecule type" value="Genomic_DNA"/>
</dbReference>
<proteinExistence type="predicted"/>
<dbReference type="InterPro" id="IPR013424">
    <property type="entry name" value="Ice-binding_C"/>
</dbReference>
<evidence type="ECO:0000256" key="3">
    <source>
        <dbReference type="SAM" id="SignalP"/>
    </source>
</evidence>
<keyword evidence="2" id="KW-1015">Disulfide bond</keyword>
<evidence type="ECO:0000313" key="6">
    <source>
        <dbReference type="Proteomes" id="UP000189674"/>
    </source>
</evidence>
<feature type="domain" description="LamG-like jellyroll fold" evidence="4">
    <location>
        <begin position="81"/>
        <end position="221"/>
    </location>
</feature>
<evidence type="ECO:0000313" key="5">
    <source>
        <dbReference type="EMBL" id="AQT68076.1"/>
    </source>
</evidence>
<evidence type="ECO:0000256" key="1">
    <source>
        <dbReference type="ARBA" id="ARBA00022729"/>
    </source>
</evidence>
<dbReference type="SUPFAM" id="SSF49899">
    <property type="entry name" value="Concanavalin A-like lectins/glucanases"/>
    <property type="match status" value="1"/>
</dbReference>
<evidence type="ECO:0000259" key="4">
    <source>
        <dbReference type="SMART" id="SM00560"/>
    </source>
</evidence>
<reference evidence="6" key="1">
    <citation type="submission" date="2017-02" db="EMBL/GenBank/DDBJ databases">
        <title>Comparative genomics and description of representatives of a novel lineage of planctomycetes thriving in anoxic sediments.</title>
        <authorList>
            <person name="Spring S."/>
            <person name="Bunk B."/>
            <person name="Sproer C."/>
        </authorList>
    </citation>
    <scope>NUCLEOTIDE SEQUENCE [LARGE SCALE GENOMIC DNA]</scope>
    <source>
        <strain evidence="6">ST-NAGAB-D1</strain>
    </source>
</reference>
<protein>
    <recommendedName>
        <fullName evidence="4">LamG-like jellyroll fold domain-containing protein</fullName>
    </recommendedName>
</protein>
<dbReference type="InterPro" id="IPR013320">
    <property type="entry name" value="ConA-like_dom_sf"/>
</dbReference>
<dbReference type="InterPro" id="IPR006558">
    <property type="entry name" value="LamG-like"/>
</dbReference>
<feature type="signal peptide" evidence="3">
    <location>
        <begin position="1"/>
        <end position="20"/>
    </location>
</feature>
<dbReference type="RefSeq" id="WP_169853024.1">
    <property type="nucleotide sequence ID" value="NZ_CP019791.1"/>
</dbReference>
<keyword evidence="1 3" id="KW-0732">Signal</keyword>
<dbReference type="AlphaFoldDB" id="A0A1U9NKN0"/>
<accession>A0A1U9NKN0</accession>
<dbReference type="Pfam" id="PF07589">
    <property type="entry name" value="PEP-CTERM"/>
    <property type="match status" value="1"/>
</dbReference>
<keyword evidence="6" id="KW-1185">Reference proteome</keyword>
<dbReference type="SMART" id="SM00560">
    <property type="entry name" value="LamGL"/>
    <property type="match status" value="1"/>
</dbReference>
<evidence type="ECO:0000256" key="2">
    <source>
        <dbReference type="ARBA" id="ARBA00023157"/>
    </source>
</evidence>
<gene>
    <name evidence="5" type="ORF">STSP2_01231</name>
</gene>
<dbReference type="PROSITE" id="PS51257">
    <property type="entry name" value="PROKAR_LIPOPROTEIN"/>
    <property type="match status" value="1"/>
</dbReference>
<name>A0A1U9NKN0_9BACT</name>
<dbReference type="Proteomes" id="UP000189674">
    <property type="component" value="Chromosome"/>
</dbReference>
<organism evidence="5 6">
    <name type="scientific">Anaerohalosphaera lusitana</name>
    <dbReference type="NCBI Taxonomy" id="1936003"/>
    <lineage>
        <taxon>Bacteria</taxon>
        <taxon>Pseudomonadati</taxon>
        <taxon>Planctomycetota</taxon>
        <taxon>Phycisphaerae</taxon>
        <taxon>Sedimentisphaerales</taxon>
        <taxon>Anaerohalosphaeraceae</taxon>
        <taxon>Anaerohalosphaera</taxon>
    </lineage>
</organism>
<dbReference type="Pfam" id="PF13385">
    <property type="entry name" value="Laminin_G_3"/>
    <property type="match status" value="1"/>
</dbReference>